<accession>W1NNK8</accession>
<dbReference type="Proteomes" id="UP000017836">
    <property type="component" value="Unassembled WGS sequence"/>
</dbReference>
<protein>
    <submittedName>
        <fullName evidence="1">Uncharacterized protein</fullName>
    </submittedName>
</protein>
<dbReference type="HOGENOM" id="CLU_2815828_0_0_1"/>
<evidence type="ECO:0000313" key="1">
    <source>
        <dbReference type="EMBL" id="ERM97336.1"/>
    </source>
</evidence>
<dbReference type="Gramene" id="ERM97336">
    <property type="protein sequence ID" value="ERM97336"/>
    <property type="gene ID" value="AMTR_s00073p00143710"/>
</dbReference>
<organism evidence="1 2">
    <name type="scientific">Amborella trichopoda</name>
    <dbReference type="NCBI Taxonomy" id="13333"/>
    <lineage>
        <taxon>Eukaryota</taxon>
        <taxon>Viridiplantae</taxon>
        <taxon>Streptophyta</taxon>
        <taxon>Embryophyta</taxon>
        <taxon>Tracheophyta</taxon>
        <taxon>Spermatophyta</taxon>
        <taxon>Magnoliopsida</taxon>
        <taxon>Amborellales</taxon>
        <taxon>Amborellaceae</taxon>
        <taxon>Amborella</taxon>
    </lineage>
</organism>
<sequence>MALLQATTLLTATRATMLQTATHARDDTPDGNKRLRRYSRRQHTLATILQTATCARDDTLEGNTRSW</sequence>
<name>W1NNK8_AMBTC</name>
<dbReference type="EMBL" id="KI396509">
    <property type="protein sequence ID" value="ERM97336.1"/>
    <property type="molecule type" value="Genomic_DNA"/>
</dbReference>
<keyword evidence="2" id="KW-1185">Reference proteome</keyword>
<gene>
    <name evidence="1" type="ORF">AMTR_s00073p00143710</name>
</gene>
<evidence type="ECO:0000313" key="2">
    <source>
        <dbReference type="Proteomes" id="UP000017836"/>
    </source>
</evidence>
<proteinExistence type="predicted"/>
<dbReference type="AlphaFoldDB" id="W1NNK8"/>
<reference evidence="2" key="1">
    <citation type="journal article" date="2013" name="Science">
        <title>The Amborella genome and the evolution of flowering plants.</title>
        <authorList>
            <consortium name="Amborella Genome Project"/>
        </authorList>
    </citation>
    <scope>NUCLEOTIDE SEQUENCE [LARGE SCALE GENOMIC DNA]</scope>
</reference>